<feature type="transmembrane region" description="Helical" evidence="1">
    <location>
        <begin position="242"/>
        <end position="260"/>
    </location>
</feature>
<proteinExistence type="predicted"/>
<dbReference type="Proteomes" id="UP000199226">
    <property type="component" value="Unassembled WGS sequence"/>
</dbReference>
<feature type="transmembrane region" description="Helical" evidence="1">
    <location>
        <begin position="158"/>
        <end position="179"/>
    </location>
</feature>
<evidence type="ECO:0000256" key="1">
    <source>
        <dbReference type="SAM" id="Phobius"/>
    </source>
</evidence>
<dbReference type="RefSeq" id="WP_090706048.1">
    <property type="nucleotide sequence ID" value="NZ_FNHH01000025.1"/>
</dbReference>
<keyword evidence="1" id="KW-1133">Transmembrane helix</keyword>
<keyword evidence="1" id="KW-0812">Transmembrane</keyword>
<accession>A0A1G9WET9</accession>
<dbReference type="OrthoDB" id="5946463at2"/>
<protein>
    <recommendedName>
        <fullName evidence="4">ABC-2 type transport system permease protein</fullName>
    </recommendedName>
</protein>
<name>A0A1G9WET9_9SPHI</name>
<dbReference type="EMBL" id="FNHH01000025">
    <property type="protein sequence ID" value="SDM83009.1"/>
    <property type="molecule type" value="Genomic_DNA"/>
</dbReference>
<dbReference type="Pfam" id="PF12730">
    <property type="entry name" value="ABC2_membrane_4"/>
    <property type="match status" value="1"/>
</dbReference>
<gene>
    <name evidence="2" type="ORF">SAMN05421813_1253</name>
</gene>
<dbReference type="STRING" id="990371.SAMN05421813_1253"/>
<reference evidence="3" key="1">
    <citation type="submission" date="2016-10" db="EMBL/GenBank/DDBJ databases">
        <authorList>
            <person name="Varghese N."/>
            <person name="Submissions S."/>
        </authorList>
    </citation>
    <scope>NUCLEOTIDE SEQUENCE [LARGE SCALE GENOMIC DNA]</scope>
    <source>
        <strain evidence="3">DSM 24536</strain>
    </source>
</reference>
<evidence type="ECO:0000313" key="3">
    <source>
        <dbReference type="Proteomes" id="UP000199226"/>
    </source>
</evidence>
<sequence>MQGFILSLQSEFYKTRKTLAFLSAILLPLALCLMVSAGFYLNAHKMVNHSAEMQWMRFSGAFIGVMGSLLLPLLIIFQSFSINNIEHKAEMWKSLFSLPIPKWSIYSAKFVYALFLNALCLTLFATFILASGIILDLLKPELKFNEFSFAGTLFKLHMKLFLASTGILSIQFLFSLLWADFLKPMGIGLLLTVFGIITANLGWKYAFTIPYTHPMLAINSIMKQVLNNKNQQMTFDLMSKEIWFSLAVATVTFVIGYFVIRNRSVK</sequence>
<keyword evidence="1" id="KW-0472">Membrane</keyword>
<organism evidence="2 3">
    <name type="scientific">Daejeonella rubra</name>
    <dbReference type="NCBI Taxonomy" id="990371"/>
    <lineage>
        <taxon>Bacteria</taxon>
        <taxon>Pseudomonadati</taxon>
        <taxon>Bacteroidota</taxon>
        <taxon>Sphingobacteriia</taxon>
        <taxon>Sphingobacteriales</taxon>
        <taxon>Sphingobacteriaceae</taxon>
        <taxon>Daejeonella</taxon>
    </lineage>
</organism>
<feature type="transmembrane region" description="Helical" evidence="1">
    <location>
        <begin position="110"/>
        <end position="138"/>
    </location>
</feature>
<dbReference type="AlphaFoldDB" id="A0A1G9WET9"/>
<keyword evidence="3" id="KW-1185">Reference proteome</keyword>
<feature type="transmembrane region" description="Helical" evidence="1">
    <location>
        <begin position="186"/>
        <end position="206"/>
    </location>
</feature>
<evidence type="ECO:0000313" key="2">
    <source>
        <dbReference type="EMBL" id="SDM83009.1"/>
    </source>
</evidence>
<feature type="transmembrane region" description="Helical" evidence="1">
    <location>
        <begin position="20"/>
        <end position="41"/>
    </location>
</feature>
<evidence type="ECO:0008006" key="4">
    <source>
        <dbReference type="Google" id="ProtNLM"/>
    </source>
</evidence>
<feature type="transmembrane region" description="Helical" evidence="1">
    <location>
        <begin position="61"/>
        <end position="82"/>
    </location>
</feature>
<dbReference type="CDD" id="cd21809">
    <property type="entry name" value="ABC-2_lan_permease-like"/>
    <property type="match status" value="1"/>
</dbReference>